<keyword evidence="2" id="KW-1185">Reference proteome</keyword>
<evidence type="ECO:0000313" key="1">
    <source>
        <dbReference type="EMBL" id="RDX89689.1"/>
    </source>
</evidence>
<sequence length="79" mass="9199">MGEEMKALERNSTWDIVDKPKDKRLVDCNINLMLLLIDIKRDWLQRDIHKPITLTEETFTPMAKVNAVRIILSLAAHID</sequence>
<reference evidence="1" key="1">
    <citation type="submission" date="2018-05" db="EMBL/GenBank/DDBJ databases">
        <title>Draft genome of Mucuna pruriens seed.</title>
        <authorList>
            <person name="Nnadi N.E."/>
            <person name="Vos R."/>
            <person name="Hasami M.H."/>
            <person name="Devisetty U.K."/>
            <person name="Aguiy J.C."/>
        </authorList>
    </citation>
    <scope>NUCLEOTIDE SEQUENCE [LARGE SCALE GENOMIC DNA]</scope>
    <source>
        <strain evidence="1">JCA_2017</strain>
    </source>
</reference>
<dbReference type="AlphaFoldDB" id="A0A371GGI9"/>
<proteinExistence type="predicted"/>
<dbReference type="OrthoDB" id="1917367at2759"/>
<organism evidence="1 2">
    <name type="scientific">Mucuna pruriens</name>
    <name type="common">Velvet bean</name>
    <name type="synonym">Dolichos pruriens</name>
    <dbReference type="NCBI Taxonomy" id="157652"/>
    <lineage>
        <taxon>Eukaryota</taxon>
        <taxon>Viridiplantae</taxon>
        <taxon>Streptophyta</taxon>
        <taxon>Embryophyta</taxon>
        <taxon>Tracheophyta</taxon>
        <taxon>Spermatophyta</taxon>
        <taxon>Magnoliopsida</taxon>
        <taxon>eudicotyledons</taxon>
        <taxon>Gunneridae</taxon>
        <taxon>Pentapetalae</taxon>
        <taxon>rosids</taxon>
        <taxon>fabids</taxon>
        <taxon>Fabales</taxon>
        <taxon>Fabaceae</taxon>
        <taxon>Papilionoideae</taxon>
        <taxon>50 kb inversion clade</taxon>
        <taxon>NPAAA clade</taxon>
        <taxon>indigoferoid/millettioid clade</taxon>
        <taxon>Phaseoleae</taxon>
        <taxon>Mucuna</taxon>
    </lineage>
</organism>
<name>A0A371GGI9_MUCPR</name>
<accession>A0A371GGI9</accession>
<dbReference type="Proteomes" id="UP000257109">
    <property type="component" value="Unassembled WGS sequence"/>
</dbReference>
<evidence type="ECO:0000313" key="2">
    <source>
        <dbReference type="Proteomes" id="UP000257109"/>
    </source>
</evidence>
<feature type="non-terminal residue" evidence="1">
    <location>
        <position position="1"/>
    </location>
</feature>
<comment type="caution">
    <text evidence="1">The sequence shown here is derived from an EMBL/GenBank/DDBJ whole genome shotgun (WGS) entry which is preliminary data.</text>
</comment>
<protein>
    <submittedName>
        <fullName evidence="1">Uncharacterized protein</fullName>
    </submittedName>
</protein>
<gene>
    <name evidence="1" type="ORF">CR513_28560</name>
</gene>
<dbReference type="EMBL" id="QJKJ01005605">
    <property type="protein sequence ID" value="RDX89689.1"/>
    <property type="molecule type" value="Genomic_DNA"/>
</dbReference>